<accession>A0ABT8T860</accession>
<dbReference type="InterPro" id="IPR036409">
    <property type="entry name" value="Aldolase_II/adducin_N_sf"/>
</dbReference>
<protein>
    <submittedName>
        <fullName evidence="2">Class II aldolase/adducin family protein</fullName>
    </submittedName>
</protein>
<evidence type="ECO:0000313" key="2">
    <source>
        <dbReference type="EMBL" id="MDO2409743.1"/>
    </source>
</evidence>
<feature type="domain" description="Class II aldolase/adducin N-terminal" evidence="1">
    <location>
        <begin position="8"/>
        <end position="182"/>
    </location>
</feature>
<reference evidence="2 3" key="1">
    <citation type="submission" date="2023-06" db="EMBL/GenBank/DDBJ databases">
        <title>Campylobacter magnum sp. nov., isolated from cecal contents of domestic pigs (Sus scrofa domesticus).</title>
        <authorList>
            <person name="Papic B."/>
            <person name="Gruntar I."/>
        </authorList>
    </citation>
    <scope>NUCLEOTIDE SEQUENCE [LARGE SCALE GENOMIC DNA]</scope>
    <source>
        <strain evidence="3">34484-21</strain>
    </source>
</reference>
<gene>
    <name evidence="2" type="ORF">Q2362_06485</name>
</gene>
<comment type="caution">
    <text evidence="2">The sequence shown here is derived from an EMBL/GenBank/DDBJ whole genome shotgun (WGS) entry which is preliminary data.</text>
</comment>
<dbReference type="Pfam" id="PF00596">
    <property type="entry name" value="Aldolase_II"/>
    <property type="match status" value="1"/>
</dbReference>
<dbReference type="SUPFAM" id="SSF53639">
    <property type="entry name" value="AraD/HMP-PK domain-like"/>
    <property type="match status" value="1"/>
</dbReference>
<dbReference type="EMBL" id="JAULJQ010000007">
    <property type="protein sequence ID" value="MDO2409743.1"/>
    <property type="molecule type" value="Genomic_DNA"/>
</dbReference>
<dbReference type="RefSeq" id="WP_302244537.1">
    <property type="nucleotide sequence ID" value="NZ_JAULJQ010000007.1"/>
</dbReference>
<evidence type="ECO:0000259" key="1">
    <source>
        <dbReference type="SMART" id="SM01007"/>
    </source>
</evidence>
<sequence length="187" mass="21219">MDINEAKSTLSVLGRRLFSLGLINYGSSLSMRFDSDNFIVSKQDALFESEEDFLLLLGKKDYRWKEASKHALLHQNIYKNIISARFVCYCSPAFICAYALGHTAFEPQDLTGAELVGSVFIYDIKQLEDWQDRAPSEIVRYFVQNNTNFMLLKSGELCVYAKSASELLAHISTIEHSAKLLALKNIF</sequence>
<organism evidence="2 3">
    <name type="scientific">Campylobacter magnus</name>
    <dbReference type="NCBI Taxonomy" id="3026462"/>
    <lineage>
        <taxon>Bacteria</taxon>
        <taxon>Pseudomonadati</taxon>
        <taxon>Campylobacterota</taxon>
        <taxon>Epsilonproteobacteria</taxon>
        <taxon>Campylobacterales</taxon>
        <taxon>Campylobacteraceae</taxon>
        <taxon>Campylobacter</taxon>
    </lineage>
</organism>
<dbReference type="SMART" id="SM01007">
    <property type="entry name" value="Aldolase_II"/>
    <property type="match status" value="1"/>
</dbReference>
<proteinExistence type="predicted"/>
<name>A0ABT8T860_9BACT</name>
<evidence type="ECO:0000313" key="3">
    <source>
        <dbReference type="Proteomes" id="UP001171111"/>
    </source>
</evidence>
<dbReference type="Proteomes" id="UP001171111">
    <property type="component" value="Unassembled WGS sequence"/>
</dbReference>
<dbReference type="Gene3D" id="3.40.225.10">
    <property type="entry name" value="Class II aldolase/adducin N-terminal domain"/>
    <property type="match status" value="1"/>
</dbReference>
<keyword evidence="3" id="KW-1185">Reference proteome</keyword>
<dbReference type="InterPro" id="IPR001303">
    <property type="entry name" value="Aldolase_II/adducin_N"/>
</dbReference>
<dbReference type="NCBIfam" id="NF004492">
    <property type="entry name" value="PRK05834.1"/>
    <property type="match status" value="1"/>
</dbReference>